<protein>
    <recommendedName>
        <fullName evidence="7">Rhodopsin domain-containing protein</fullName>
    </recommendedName>
</protein>
<dbReference type="Pfam" id="PF20684">
    <property type="entry name" value="Fung_rhodopsin"/>
    <property type="match status" value="1"/>
</dbReference>
<dbReference type="InterPro" id="IPR052337">
    <property type="entry name" value="SAT4-like"/>
</dbReference>
<feature type="transmembrane region" description="Helical" evidence="6">
    <location>
        <begin position="119"/>
        <end position="141"/>
    </location>
</feature>
<evidence type="ECO:0000256" key="5">
    <source>
        <dbReference type="ARBA" id="ARBA00038359"/>
    </source>
</evidence>
<evidence type="ECO:0000256" key="6">
    <source>
        <dbReference type="SAM" id="Phobius"/>
    </source>
</evidence>
<evidence type="ECO:0000256" key="3">
    <source>
        <dbReference type="ARBA" id="ARBA00022989"/>
    </source>
</evidence>
<dbReference type="OrthoDB" id="3897607at2759"/>
<evidence type="ECO:0000256" key="2">
    <source>
        <dbReference type="ARBA" id="ARBA00022692"/>
    </source>
</evidence>
<dbReference type="EMBL" id="KQ964298">
    <property type="protein sequence ID" value="KXJ85063.1"/>
    <property type="molecule type" value="Genomic_DNA"/>
</dbReference>
<feature type="transmembrane region" description="Helical" evidence="6">
    <location>
        <begin position="40"/>
        <end position="60"/>
    </location>
</feature>
<keyword evidence="9" id="KW-1185">Reference proteome</keyword>
<evidence type="ECO:0000313" key="9">
    <source>
        <dbReference type="Proteomes" id="UP000070501"/>
    </source>
</evidence>
<feature type="non-terminal residue" evidence="8">
    <location>
        <position position="273"/>
    </location>
</feature>
<evidence type="ECO:0000313" key="8">
    <source>
        <dbReference type="EMBL" id="KXJ85063.1"/>
    </source>
</evidence>
<feature type="transmembrane region" description="Helical" evidence="6">
    <location>
        <begin position="6"/>
        <end position="28"/>
    </location>
</feature>
<dbReference type="GO" id="GO:0016020">
    <property type="term" value="C:membrane"/>
    <property type="evidence" value="ECO:0007669"/>
    <property type="project" value="UniProtKB-SubCell"/>
</dbReference>
<feature type="transmembrane region" description="Helical" evidence="6">
    <location>
        <begin position="80"/>
        <end position="107"/>
    </location>
</feature>
<dbReference type="AlphaFoldDB" id="A0A136IJC9"/>
<name>A0A136IJC9_9PEZI</name>
<feature type="transmembrane region" description="Helical" evidence="6">
    <location>
        <begin position="199"/>
        <end position="219"/>
    </location>
</feature>
<gene>
    <name evidence="8" type="ORF">Micbo1qcDRAFT_106274</name>
</gene>
<reference evidence="9" key="1">
    <citation type="submission" date="2016-02" db="EMBL/GenBank/DDBJ databases">
        <title>Draft genome sequence of Microdochium bolleyi, a fungal endophyte of beachgrass.</title>
        <authorList>
            <consortium name="DOE Joint Genome Institute"/>
            <person name="David A.S."/>
            <person name="May G."/>
            <person name="Haridas S."/>
            <person name="Lim J."/>
            <person name="Wang M."/>
            <person name="Labutti K."/>
            <person name="Lipzen A."/>
            <person name="Barry K."/>
            <person name="Grigoriev I.V."/>
        </authorList>
    </citation>
    <scope>NUCLEOTIDE SEQUENCE [LARGE SCALE GENOMIC DNA]</scope>
    <source>
        <strain evidence="9">J235TASD1</strain>
    </source>
</reference>
<comment type="similarity">
    <text evidence="5">Belongs to the SAT4 family.</text>
</comment>
<accession>A0A136IJC9</accession>
<dbReference type="PANTHER" id="PTHR33048">
    <property type="entry name" value="PTH11-LIKE INTEGRAL MEMBRANE PROTEIN (AFU_ORTHOLOGUE AFUA_5G11245)"/>
    <property type="match status" value="1"/>
</dbReference>
<organism evidence="8 9">
    <name type="scientific">Microdochium bolleyi</name>
    <dbReference type="NCBI Taxonomy" id="196109"/>
    <lineage>
        <taxon>Eukaryota</taxon>
        <taxon>Fungi</taxon>
        <taxon>Dikarya</taxon>
        <taxon>Ascomycota</taxon>
        <taxon>Pezizomycotina</taxon>
        <taxon>Sordariomycetes</taxon>
        <taxon>Xylariomycetidae</taxon>
        <taxon>Xylariales</taxon>
        <taxon>Microdochiaceae</taxon>
        <taxon>Microdochium</taxon>
    </lineage>
</organism>
<feature type="domain" description="Rhodopsin" evidence="7">
    <location>
        <begin position="25"/>
        <end position="271"/>
    </location>
</feature>
<evidence type="ECO:0000256" key="1">
    <source>
        <dbReference type="ARBA" id="ARBA00004141"/>
    </source>
</evidence>
<proteinExistence type="inferred from homology"/>
<dbReference type="InParanoid" id="A0A136IJC9"/>
<sequence>MGVREAYYPLGISLIVVNGFAIATRFWARMGKGSMGYDDYTMGVAFLGFVIFVAMELRAVDLGIGATRIEPGFDMMEAAKYFTCAQVVYILATGLSKIGIGLVLLRLSDKAGMTLVRWLLLSTMAVVGATSIGVGLLFALQCRPLSVAWGVGVGTCISTETIGLGGIVLSVVDMAVSWFYALLPVYMLWKVQLKTKLKIFVLVLLGFGAVSSISTIMRLKFVIEISQMEESYGLAAAKTIQLSLEATLYSIAEIGLSIFAASLTALRPLLIKL</sequence>
<dbReference type="InterPro" id="IPR049326">
    <property type="entry name" value="Rhodopsin_dom_fungi"/>
</dbReference>
<feature type="transmembrane region" description="Helical" evidence="6">
    <location>
        <begin position="161"/>
        <end position="187"/>
    </location>
</feature>
<dbReference type="PANTHER" id="PTHR33048:SF96">
    <property type="entry name" value="INTEGRAL MEMBRANE PROTEIN"/>
    <property type="match status" value="1"/>
</dbReference>
<keyword evidence="2 6" id="KW-0812">Transmembrane</keyword>
<evidence type="ECO:0000259" key="7">
    <source>
        <dbReference type="Pfam" id="PF20684"/>
    </source>
</evidence>
<keyword evidence="3 6" id="KW-1133">Transmembrane helix</keyword>
<comment type="subcellular location">
    <subcellularLocation>
        <location evidence="1">Membrane</location>
        <topology evidence="1">Multi-pass membrane protein</topology>
    </subcellularLocation>
</comment>
<evidence type="ECO:0000256" key="4">
    <source>
        <dbReference type="ARBA" id="ARBA00023136"/>
    </source>
</evidence>
<dbReference type="Proteomes" id="UP000070501">
    <property type="component" value="Unassembled WGS sequence"/>
</dbReference>
<keyword evidence="4 6" id="KW-0472">Membrane</keyword>
<feature type="transmembrane region" description="Helical" evidence="6">
    <location>
        <begin position="248"/>
        <end position="270"/>
    </location>
</feature>